<organism evidence="7">
    <name type="scientific">Cuerna arida</name>
    <dbReference type="NCBI Taxonomy" id="1464854"/>
    <lineage>
        <taxon>Eukaryota</taxon>
        <taxon>Metazoa</taxon>
        <taxon>Ecdysozoa</taxon>
        <taxon>Arthropoda</taxon>
        <taxon>Hexapoda</taxon>
        <taxon>Insecta</taxon>
        <taxon>Pterygota</taxon>
        <taxon>Neoptera</taxon>
        <taxon>Paraneoptera</taxon>
        <taxon>Hemiptera</taxon>
        <taxon>Auchenorrhyncha</taxon>
        <taxon>Membracoidea</taxon>
        <taxon>Cicadellidae</taxon>
        <taxon>Cicadellinae</taxon>
        <taxon>Proconiini</taxon>
        <taxon>Cuerna</taxon>
    </lineage>
</organism>
<dbReference type="EMBL" id="GECZ01006102">
    <property type="protein sequence ID" value="JAS63667.1"/>
    <property type="molecule type" value="Transcribed_RNA"/>
</dbReference>
<feature type="domain" description="C2H2-type" evidence="6">
    <location>
        <begin position="7"/>
        <end position="35"/>
    </location>
</feature>
<reference evidence="7" key="1">
    <citation type="submission" date="2015-11" db="EMBL/GenBank/DDBJ databases">
        <title>De novo transcriptome assembly of four potential Pierce s Disease insect vectors from Arizona vineyards.</title>
        <authorList>
            <person name="Tassone E.E."/>
        </authorList>
    </citation>
    <scope>NUCLEOTIDE SEQUENCE</scope>
</reference>
<keyword evidence="2" id="KW-0677">Repeat</keyword>
<evidence type="ECO:0000259" key="6">
    <source>
        <dbReference type="PROSITE" id="PS50157"/>
    </source>
</evidence>
<dbReference type="AlphaFoldDB" id="A0A1B6GMM3"/>
<dbReference type="SUPFAM" id="SSF57667">
    <property type="entry name" value="beta-beta-alpha zinc fingers"/>
    <property type="match status" value="2"/>
</dbReference>
<evidence type="ECO:0000256" key="3">
    <source>
        <dbReference type="ARBA" id="ARBA00022771"/>
    </source>
</evidence>
<proteinExistence type="predicted"/>
<dbReference type="InterPro" id="IPR036236">
    <property type="entry name" value="Znf_C2H2_sf"/>
</dbReference>
<accession>A0A1B6GMM3</accession>
<dbReference type="FunFam" id="3.30.160.60:FF:000100">
    <property type="entry name" value="Zinc finger 45-like"/>
    <property type="match status" value="1"/>
</dbReference>
<dbReference type="PROSITE" id="PS00028">
    <property type="entry name" value="ZINC_FINGER_C2H2_1"/>
    <property type="match status" value="3"/>
</dbReference>
<feature type="domain" description="C2H2-type" evidence="6">
    <location>
        <begin position="110"/>
        <end position="133"/>
    </location>
</feature>
<evidence type="ECO:0000256" key="4">
    <source>
        <dbReference type="ARBA" id="ARBA00022833"/>
    </source>
</evidence>
<keyword evidence="4" id="KW-0862">Zinc</keyword>
<evidence type="ECO:0000256" key="2">
    <source>
        <dbReference type="ARBA" id="ARBA00022737"/>
    </source>
</evidence>
<dbReference type="PANTHER" id="PTHR33936">
    <property type="entry name" value="PROTEIN CBG17840"/>
    <property type="match status" value="1"/>
</dbReference>
<keyword evidence="1" id="KW-0479">Metal-binding</keyword>
<dbReference type="SMART" id="SM00355">
    <property type="entry name" value="ZnF_C2H2"/>
    <property type="match status" value="4"/>
</dbReference>
<keyword evidence="3 5" id="KW-0863">Zinc-finger</keyword>
<sequence>MKTQNRLLCEFCNKQFASFSNRNKHIKNIHMKTADDEPKIKLLCTQCGMQFSAKSSLQRHMDTVHCSESATFYYCHKCTFKTLRLYSLQRHISGVHDSGKDQLKTLPNSFECSICSVQFQYSSSLKRHEKKAHKIGDVPSRQIKIKCPICSFTACGIGCVKTIHDHFKSVHSIDISIENHHFDSLEKFYAWKKDTEKKTTSFFCKAYSNSRMLLYRCHRCGMYRKRGTNKRKPKTKGSCKMNAFCPARIKVKVLENQSVNVIYISNHVGHENELKHFHLTKEDRNKTATKVVTKVPSEKVSKRVKNALTNRSKPKKSKRIQLMNENDTITTEKAVSLTNEIPSNFLSIEAWVQEFNMAEEIVFLVNGEEESGDRLVVEVIDEDPTCTGEIILD</sequence>
<dbReference type="InterPro" id="IPR052797">
    <property type="entry name" value="RegFact_GeneExpr_CellDeath"/>
</dbReference>
<dbReference type="InterPro" id="IPR013087">
    <property type="entry name" value="Znf_C2H2_type"/>
</dbReference>
<evidence type="ECO:0000256" key="1">
    <source>
        <dbReference type="ARBA" id="ARBA00022723"/>
    </source>
</evidence>
<dbReference type="Pfam" id="PF00096">
    <property type="entry name" value="zf-C2H2"/>
    <property type="match status" value="2"/>
</dbReference>
<dbReference type="PROSITE" id="PS50157">
    <property type="entry name" value="ZINC_FINGER_C2H2_2"/>
    <property type="match status" value="3"/>
</dbReference>
<gene>
    <name evidence="7" type="ORF">g.19284</name>
</gene>
<evidence type="ECO:0000313" key="7">
    <source>
        <dbReference type="EMBL" id="JAS63667.1"/>
    </source>
</evidence>
<dbReference type="Gene3D" id="3.30.160.60">
    <property type="entry name" value="Classic Zinc Finger"/>
    <property type="match status" value="2"/>
</dbReference>
<dbReference type="GO" id="GO:0008270">
    <property type="term" value="F:zinc ion binding"/>
    <property type="evidence" value="ECO:0007669"/>
    <property type="project" value="UniProtKB-KW"/>
</dbReference>
<name>A0A1B6GMM3_9HEMI</name>
<protein>
    <recommendedName>
        <fullName evidence="6">C2H2-type domain-containing protein</fullName>
    </recommendedName>
</protein>
<evidence type="ECO:0000256" key="5">
    <source>
        <dbReference type="PROSITE-ProRule" id="PRU00042"/>
    </source>
</evidence>
<feature type="domain" description="C2H2-type" evidence="6">
    <location>
        <begin position="42"/>
        <end position="70"/>
    </location>
</feature>
<dbReference type="PANTHER" id="PTHR33936:SF24">
    <property type="entry name" value="C2H2-TYPE DOMAIN-CONTAINING PROTEIN"/>
    <property type="match status" value="1"/>
</dbReference>